<feature type="transmembrane region" description="Helical" evidence="7">
    <location>
        <begin position="12"/>
        <end position="29"/>
    </location>
</feature>
<dbReference type="InterPro" id="IPR002751">
    <property type="entry name" value="CbiM/NikMN"/>
</dbReference>
<feature type="transmembrane region" description="Helical" evidence="7">
    <location>
        <begin position="119"/>
        <end position="138"/>
    </location>
</feature>
<organism evidence="8 9">
    <name type="scientific">Vibrio vulnificus</name>
    <dbReference type="NCBI Taxonomy" id="672"/>
    <lineage>
        <taxon>Bacteria</taxon>
        <taxon>Pseudomonadati</taxon>
        <taxon>Pseudomonadota</taxon>
        <taxon>Gammaproteobacteria</taxon>
        <taxon>Vibrionales</taxon>
        <taxon>Vibrionaceae</taxon>
        <taxon>Vibrio</taxon>
    </lineage>
</organism>
<evidence type="ECO:0008006" key="10">
    <source>
        <dbReference type="Google" id="ProtNLM"/>
    </source>
</evidence>
<feature type="transmembrane region" description="Helical" evidence="7">
    <location>
        <begin position="78"/>
        <end position="107"/>
    </location>
</feature>
<reference evidence="8 9" key="1">
    <citation type="journal article" date="2018" name="Front. Microbiol.">
        <title>Phylogeny of Vibrio vulnificus from the Analysis of the Core-Genome: Implications for Intra-Species Taxonomy.</title>
        <authorList>
            <person name="Roig F.J."/>
            <person name="Gonzalez-Candelas F."/>
            <person name="Sanjuan E."/>
            <person name="Fouz B."/>
            <person name="Feil E.J."/>
            <person name="Llorens C."/>
            <person name="Baker-Austin C."/>
            <person name="Oliver J.D."/>
            <person name="Danin-Poleg Y."/>
            <person name="Gibas C.J."/>
            <person name="Kashi Y."/>
            <person name="Gulig P.A."/>
            <person name="Morrison S.S."/>
            <person name="Amaro C."/>
        </authorList>
    </citation>
    <scope>NUCLEOTIDE SEQUENCE [LARGE SCALE GENOMIC DNA]</scope>
    <source>
        <strain evidence="8 9">CECT4608</strain>
    </source>
</reference>
<evidence type="ECO:0000313" key="8">
    <source>
        <dbReference type="EMBL" id="POB48352.1"/>
    </source>
</evidence>
<keyword evidence="4 7" id="KW-0812">Transmembrane</keyword>
<feature type="transmembrane region" description="Helical" evidence="7">
    <location>
        <begin position="187"/>
        <end position="212"/>
    </location>
</feature>
<feature type="transmembrane region" description="Helical" evidence="7">
    <location>
        <begin position="49"/>
        <end position="66"/>
    </location>
</feature>
<accession>A0A2S3RCC2</accession>
<dbReference type="Gene3D" id="1.10.1760.20">
    <property type="match status" value="1"/>
</dbReference>
<evidence type="ECO:0000256" key="2">
    <source>
        <dbReference type="ARBA" id="ARBA00022448"/>
    </source>
</evidence>
<dbReference type="Proteomes" id="UP000237466">
    <property type="component" value="Unassembled WGS sequence"/>
</dbReference>
<evidence type="ECO:0000313" key="9">
    <source>
        <dbReference type="Proteomes" id="UP000237466"/>
    </source>
</evidence>
<dbReference type="AlphaFoldDB" id="A0A2S3RCC2"/>
<evidence type="ECO:0000256" key="4">
    <source>
        <dbReference type="ARBA" id="ARBA00022692"/>
    </source>
</evidence>
<dbReference type="GO" id="GO:0000041">
    <property type="term" value="P:transition metal ion transport"/>
    <property type="evidence" value="ECO:0007669"/>
    <property type="project" value="InterPro"/>
</dbReference>
<evidence type="ECO:0000256" key="7">
    <source>
        <dbReference type="SAM" id="Phobius"/>
    </source>
</evidence>
<name>A0A2S3RCC2_VIBVL</name>
<keyword evidence="6 7" id="KW-0472">Membrane</keyword>
<keyword evidence="3" id="KW-1003">Cell membrane</keyword>
<sequence>MGIVLSTGMNDMDVFAFLCLGVILLVIGFGCKDDFLKTFLPKLVADKPFQHMTFAVMLLLFLLWNAQAGVKEGLYIHFLALTTLTMMFGWRMAFLLTLPVYALLTAFGDLTIQQLPSTILLSSLAPILFSYAVFVLSYHYLPRNIFVFIFIAGFFNAGLTGSVHLLINALYHLYVGHYDWQTIWHNYFIFMPLLAFPEALLNGMSLAVLCVFKPEWLRVFSDRDYIYNHYRK</sequence>
<dbReference type="Pfam" id="PF01891">
    <property type="entry name" value="CbiM"/>
    <property type="match status" value="1"/>
</dbReference>
<evidence type="ECO:0000256" key="5">
    <source>
        <dbReference type="ARBA" id="ARBA00022989"/>
    </source>
</evidence>
<evidence type="ECO:0000256" key="1">
    <source>
        <dbReference type="ARBA" id="ARBA00004651"/>
    </source>
</evidence>
<keyword evidence="2" id="KW-0813">Transport</keyword>
<dbReference type="GO" id="GO:0005886">
    <property type="term" value="C:plasma membrane"/>
    <property type="evidence" value="ECO:0007669"/>
    <property type="project" value="UniProtKB-SubCell"/>
</dbReference>
<comment type="caution">
    <text evidence="8">The sequence shown here is derived from an EMBL/GenBank/DDBJ whole genome shotgun (WGS) entry which is preliminary data.</text>
</comment>
<evidence type="ECO:0000256" key="6">
    <source>
        <dbReference type="ARBA" id="ARBA00023136"/>
    </source>
</evidence>
<protein>
    <recommendedName>
        <fullName evidence="10">Energy-coupling factor ABC transporter permease</fullName>
    </recommendedName>
</protein>
<proteinExistence type="predicted"/>
<gene>
    <name evidence="8" type="ORF">CRN52_09270</name>
</gene>
<keyword evidence="5 7" id="KW-1133">Transmembrane helix</keyword>
<dbReference type="EMBL" id="PDGH01000077">
    <property type="protein sequence ID" value="POB48352.1"/>
    <property type="molecule type" value="Genomic_DNA"/>
</dbReference>
<evidence type="ECO:0000256" key="3">
    <source>
        <dbReference type="ARBA" id="ARBA00022475"/>
    </source>
</evidence>
<comment type="subcellular location">
    <subcellularLocation>
        <location evidence="1">Cell membrane</location>
        <topology evidence="1">Multi-pass membrane protein</topology>
    </subcellularLocation>
</comment>
<feature type="transmembrane region" description="Helical" evidence="7">
    <location>
        <begin position="145"/>
        <end position="167"/>
    </location>
</feature>